<gene>
    <name evidence="2" type="ORF">BCAMP_01030</name>
</gene>
<evidence type="ECO:0000256" key="1">
    <source>
        <dbReference type="SAM" id="MobiDB-lite"/>
    </source>
</evidence>
<protein>
    <submittedName>
        <fullName evidence="2">Phage protein</fullName>
    </submittedName>
</protein>
<evidence type="ECO:0000313" key="2">
    <source>
        <dbReference type="EMBL" id="EUJ41951.1"/>
    </source>
</evidence>
<comment type="caution">
    <text evidence="2">The sequence shown here is derived from an EMBL/GenBank/DDBJ whole genome shotgun (WGS) entry which is preliminary data.</text>
</comment>
<proteinExistence type="predicted"/>
<keyword evidence="3" id="KW-1185">Reference proteome</keyword>
<dbReference type="EMBL" id="AODH01000004">
    <property type="protein sequence ID" value="EUJ41951.1"/>
    <property type="molecule type" value="Genomic_DNA"/>
</dbReference>
<dbReference type="Proteomes" id="UP000019243">
    <property type="component" value="Unassembled WGS sequence"/>
</dbReference>
<dbReference type="STRING" id="1265861.BCAMP_01030"/>
<sequence length="81" mass="9554">MIERDGRNLEDIRKVIIFAQTNKFWQVNILSTQKLRDKFDILMTQMLTAKRQTGGQYNANNQRNKPQQAKQSNFQPGTPDW</sequence>
<organism evidence="2 3">
    <name type="scientific">Brochothrix campestris FSL F6-1037</name>
    <dbReference type="NCBI Taxonomy" id="1265861"/>
    <lineage>
        <taxon>Bacteria</taxon>
        <taxon>Bacillati</taxon>
        <taxon>Bacillota</taxon>
        <taxon>Bacilli</taxon>
        <taxon>Bacillales</taxon>
        <taxon>Listeriaceae</taxon>
        <taxon>Brochothrix</taxon>
    </lineage>
</organism>
<accession>W7D1Y3</accession>
<name>W7D1Y3_9LIST</name>
<dbReference type="AlphaFoldDB" id="W7D1Y3"/>
<feature type="region of interest" description="Disordered" evidence="1">
    <location>
        <begin position="53"/>
        <end position="81"/>
    </location>
</feature>
<reference evidence="2 3" key="1">
    <citation type="submission" date="2012-12" db="EMBL/GenBank/DDBJ databases">
        <title>Novel taxa of Listeriaceae from agricultural environments in the United States.</title>
        <authorList>
            <person name="den Bakker H.C."/>
            <person name="Allred A."/>
            <person name="Warchocki S."/>
            <person name="Wright E.M."/>
            <person name="Burrell A."/>
            <person name="Nightingale K.K."/>
            <person name="Kephart D."/>
            <person name="Wiedmann M."/>
        </authorList>
    </citation>
    <scope>NUCLEOTIDE SEQUENCE [LARGE SCALE GENOMIC DNA]</scope>
    <source>
        <strain evidence="2 3">FSL F6-1037</strain>
    </source>
</reference>
<evidence type="ECO:0000313" key="3">
    <source>
        <dbReference type="Proteomes" id="UP000019243"/>
    </source>
</evidence>